<accession>A0A4Y7TY19</accession>
<evidence type="ECO:0000256" key="2">
    <source>
        <dbReference type="ARBA" id="ARBA00009137"/>
    </source>
</evidence>
<evidence type="ECO:0000256" key="7">
    <source>
        <dbReference type="ARBA" id="ARBA00022989"/>
    </source>
</evidence>
<feature type="region of interest" description="Disordered" evidence="11">
    <location>
        <begin position="152"/>
        <end position="175"/>
    </location>
</feature>
<feature type="transmembrane region" description="Helical" evidence="10">
    <location>
        <begin position="501"/>
        <end position="523"/>
    </location>
</feature>
<feature type="transmembrane region" description="Helical" evidence="10">
    <location>
        <begin position="720"/>
        <end position="743"/>
    </location>
</feature>
<dbReference type="GO" id="GO:0005886">
    <property type="term" value="C:plasma membrane"/>
    <property type="evidence" value="ECO:0007669"/>
    <property type="project" value="InterPro"/>
</dbReference>
<evidence type="ECO:0000256" key="5">
    <source>
        <dbReference type="ARBA" id="ARBA00022692"/>
    </source>
</evidence>
<evidence type="ECO:0000256" key="4">
    <source>
        <dbReference type="ARBA" id="ARBA00022538"/>
    </source>
</evidence>
<feature type="compositionally biased region" description="Basic and acidic residues" evidence="11">
    <location>
        <begin position="923"/>
        <end position="935"/>
    </location>
</feature>
<feature type="compositionally biased region" description="Basic and acidic residues" evidence="11">
    <location>
        <begin position="226"/>
        <end position="235"/>
    </location>
</feature>
<dbReference type="GO" id="GO:0030007">
    <property type="term" value="P:intracellular potassium ion homeostasis"/>
    <property type="evidence" value="ECO:0007669"/>
    <property type="project" value="UniProtKB-UniRule"/>
</dbReference>
<keyword evidence="13" id="KW-1185">Reference proteome</keyword>
<evidence type="ECO:0000256" key="9">
    <source>
        <dbReference type="ARBA" id="ARBA00023136"/>
    </source>
</evidence>
<dbReference type="InterPro" id="IPR015958">
    <property type="entry name" value="Trk1_fungi"/>
</dbReference>
<feature type="transmembrane region" description="Helical" evidence="10">
    <location>
        <begin position="587"/>
        <end position="607"/>
    </location>
</feature>
<feature type="transmembrane region" description="Helical" evidence="10">
    <location>
        <begin position="561"/>
        <end position="581"/>
    </location>
</feature>
<comment type="similarity">
    <text evidence="2 10">Belongs to the TrkH potassium transport family.</text>
</comment>
<feature type="region of interest" description="Disordered" evidence="11">
    <location>
        <begin position="789"/>
        <end position="824"/>
    </location>
</feature>
<dbReference type="GO" id="GO:0140107">
    <property type="term" value="F:high-affinity potassium ion transmembrane transporter activity"/>
    <property type="evidence" value="ECO:0007669"/>
    <property type="project" value="TreeGrafter"/>
</dbReference>
<feature type="region of interest" description="Disordered" evidence="11">
    <location>
        <begin position="204"/>
        <end position="240"/>
    </location>
</feature>
<evidence type="ECO:0000256" key="10">
    <source>
        <dbReference type="PIRNR" id="PIRNR002450"/>
    </source>
</evidence>
<dbReference type="GO" id="GO:1990573">
    <property type="term" value="P:potassium ion import across plasma membrane"/>
    <property type="evidence" value="ECO:0007669"/>
    <property type="project" value="TreeGrafter"/>
</dbReference>
<keyword evidence="4 10" id="KW-0633">Potassium transport</keyword>
<dbReference type="PIRSF" id="PIRSF002450">
    <property type="entry name" value="K+_transpter_TRK"/>
    <property type="match status" value="1"/>
</dbReference>
<dbReference type="PANTHER" id="PTHR31064:SF30">
    <property type="entry name" value="HIGH-AFFINITY POTASSIUM TRANSPORT PROTEIN-RELATED"/>
    <property type="match status" value="1"/>
</dbReference>
<dbReference type="EMBL" id="QPFP01000003">
    <property type="protein sequence ID" value="TEB38459.1"/>
    <property type="molecule type" value="Genomic_DNA"/>
</dbReference>
<dbReference type="InterPro" id="IPR003445">
    <property type="entry name" value="Cat_transpt"/>
</dbReference>
<dbReference type="STRING" id="71717.A0A4Y7TY19"/>
<feature type="transmembrane region" description="Helical" evidence="10">
    <location>
        <begin position="26"/>
        <end position="47"/>
    </location>
</feature>
<sequence>MVSAPPGVKRRADECKRFLFKELNFYRLHLIIFTLTPLCFSVIFYACNGRYKISFIDSLFNCVSAMMVCGLATVDLSSLTPWQQVILFIQMCIGSPVVVSWVVVMFRRRYIRTRCSRAFADFMAKRDEDAEKRSFLNRLFHFLGLPSPALSPDWDEEHSSDRNGRSRAGTPQRLRPDMIRRMDNCPVLVNPSGLVTGATPEIKVTGATPADSNTHLPMGHTPTDSSSDRFEEKPKGPQGALAHLVKESVPSSLDPSPISPTNPGFPRTMTVEFANDLPRPSDRPRLRLAPTIGEQTTTSEDRASRQFPTNVSLNQYPTAHSGRTHRSLHSKHQGYGGFPMPHSIAKKLFRKAFPEFNRKLSRTITMPVTNSLVSFTTSKPGEKHAPYIRDHLRIGRNSQFDTLSMTRNGLMDIAYIEYQALGLLLWAIAVYHFGSQLIGFTIMAPYMSMSRWHDDFEPPQLVRPVNPTWFSLFQAVSAYTNTGTSLVDQSMLPFQQAYPTILVLIFLILAGNTCFPIFMRFFIWILNRCSRSGTDLEKVSAFLLDHPRRCFLYLFPPHQTWFLLLIVLALTLTDWVFFLILDLNNQAIAAIPTGVRVLAGLMQGVAVRAAGFGIIPLAALAPAVKVLYTIMMYIGIYPIAMSVRSTNVHEEKSLGVYHEHDEETEEDHFNNDGPRMQVWSRYLWMHARQQLAFDMWWLALSLFVVCIAESKNITNPEQYGFFTIFNILFEIVSAYGTVGLSLGLPTANYSLSGAFSTISKLIVCAVMIRGRHRGLPVAIDRAVMFPREYKNSEDDSEQEDHDSDSDSDLDDERTTQMASGRASGRVLSIITEPVPGIGMDRKLYRRSLYRKSQQSMKAPETIGDRTISSGPPLDISELSGRLEDIQDQSEISVNAWRHNIEKAKSRASVDTLPGEQSSNASFHRSDTSSSHREAE</sequence>
<feature type="transmembrane region" description="Helical" evidence="10">
    <location>
        <begin position="85"/>
        <end position="106"/>
    </location>
</feature>
<dbReference type="InterPro" id="IPR051143">
    <property type="entry name" value="TrkH_K-transport"/>
</dbReference>
<feature type="compositionally biased region" description="Acidic residues" evidence="11">
    <location>
        <begin position="794"/>
        <end position="811"/>
    </location>
</feature>
<evidence type="ECO:0000256" key="1">
    <source>
        <dbReference type="ARBA" id="ARBA00004141"/>
    </source>
</evidence>
<evidence type="ECO:0000256" key="3">
    <source>
        <dbReference type="ARBA" id="ARBA00022448"/>
    </source>
</evidence>
<keyword evidence="5 10" id="KW-0812">Transmembrane</keyword>
<protein>
    <recommendedName>
        <fullName evidence="10">Potassium transport protein</fullName>
    </recommendedName>
</protein>
<evidence type="ECO:0000256" key="6">
    <source>
        <dbReference type="ARBA" id="ARBA00022958"/>
    </source>
</evidence>
<dbReference type="OrthoDB" id="9999863at2759"/>
<keyword evidence="9 10" id="KW-0472">Membrane</keyword>
<feature type="region of interest" description="Disordered" evidence="11">
    <location>
        <begin position="850"/>
        <end position="874"/>
    </location>
</feature>
<feature type="region of interest" description="Disordered" evidence="11">
    <location>
        <begin position="902"/>
        <end position="935"/>
    </location>
</feature>
<dbReference type="Proteomes" id="UP000298030">
    <property type="component" value="Unassembled WGS sequence"/>
</dbReference>
<proteinExistence type="inferred from homology"/>
<keyword evidence="3 10" id="KW-0813">Transport</keyword>
<gene>
    <name evidence="12" type="ORF">FA13DRAFT_1786232</name>
</gene>
<feature type="region of interest" description="Disordered" evidence="11">
    <location>
        <begin position="275"/>
        <end position="304"/>
    </location>
</feature>
<keyword evidence="8 10" id="KW-0406">Ion transport</keyword>
<feature type="transmembrane region" description="Helical" evidence="10">
    <location>
        <begin position="614"/>
        <end position="636"/>
    </location>
</feature>
<feature type="transmembrane region" description="Helical" evidence="10">
    <location>
        <begin position="423"/>
        <end position="447"/>
    </location>
</feature>
<dbReference type="NCBIfam" id="TIGR00934">
    <property type="entry name" value="2a38euk"/>
    <property type="match status" value="1"/>
</dbReference>
<dbReference type="AlphaFoldDB" id="A0A4Y7TY19"/>
<feature type="transmembrane region" description="Helical" evidence="10">
    <location>
        <begin position="691"/>
        <end position="708"/>
    </location>
</feature>
<evidence type="ECO:0000313" key="12">
    <source>
        <dbReference type="EMBL" id="TEB38459.1"/>
    </source>
</evidence>
<reference evidence="12 13" key="1">
    <citation type="journal article" date="2019" name="Nat. Ecol. Evol.">
        <title>Megaphylogeny resolves global patterns of mushroom evolution.</title>
        <authorList>
            <person name="Varga T."/>
            <person name="Krizsan K."/>
            <person name="Foldi C."/>
            <person name="Dima B."/>
            <person name="Sanchez-Garcia M."/>
            <person name="Sanchez-Ramirez S."/>
            <person name="Szollosi G.J."/>
            <person name="Szarkandi J.G."/>
            <person name="Papp V."/>
            <person name="Albert L."/>
            <person name="Andreopoulos W."/>
            <person name="Angelini C."/>
            <person name="Antonin V."/>
            <person name="Barry K.W."/>
            <person name="Bougher N.L."/>
            <person name="Buchanan P."/>
            <person name="Buyck B."/>
            <person name="Bense V."/>
            <person name="Catcheside P."/>
            <person name="Chovatia M."/>
            <person name="Cooper J."/>
            <person name="Damon W."/>
            <person name="Desjardin D."/>
            <person name="Finy P."/>
            <person name="Geml J."/>
            <person name="Haridas S."/>
            <person name="Hughes K."/>
            <person name="Justo A."/>
            <person name="Karasinski D."/>
            <person name="Kautmanova I."/>
            <person name="Kiss B."/>
            <person name="Kocsube S."/>
            <person name="Kotiranta H."/>
            <person name="LaButti K.M."/>
            <person name="Lechner B.E."/>
            <person name="Liimatainen K."/>
            <person name="Lipzen A."/>
            <person name="Lukacs Z."/>
            <person name="Mihaltcheva S."/>
            <person name="Morgado L.N."/>
            <person name="Niskanen T."/>
            <person name="Noordeloos M.E."/>
            <person name="Ohm R.A."/>
            <person name="Ortiz-Santana B."/>
            <person name="Ovrebo C."/>
            <person name="Racz N."/>
            <person name="Riley R."/>
            <person name="Savchenko A."/>
            <person name="Shiryaev A."/>
            <person name="Soop K."/>
            <person name="Spirin V."/>
            <person name="Szebenyi C."/>
            <person name="Tomsovsky M."/>
            <person name="Tulloss R.E."/>
            <person name="Uehling J."/>
            <person name="Grigoriev I.V."/>
            <person name="Vagvolgyi C."/>
            <person name="Papp T."/>
            <person name="Martin F.M."/>
            <person name="Miettinen O."/>
            <person name="Hibbett D.S."/>
            <person name="Nagy L.G."/>
        </authorList>
    </citation>
    <scope>NUCLEOTIDE SEQUENCE [LARGE SCALE GENOMIC DNA]</scope>
    <source>
        <strain evidence="12 13">FP101781</strain>
    </source>
</reference>
<keyword evidence="6 10" id="KW-0630">Potassium</keyword>
<evidence type="ECO:0000313" key="13">
    <source>
        <dbReference type="Proteomes" id="UP000298030"/>
    </source>
</evidence>
<name>A0A4Y7TY19_COPMI</name>
<feature type="transmembrane region" description="Helical" evidence="10">
    <location>
        <begin position="59"/>
        <end position="79"/>
    </location>
</feature>
<keyword evidence="7 10" id="KW-1133">Transmembrane helix</keyword>
<comment type="caution">
    <text evidence="12">The sequence shown here is derived from an EMBL/GenBank/DDBJ whole genome shotgun (WGS) entry which is preliminary data.</text>
</comment>
<dbReference type="PANTHER" id="PTHR31064">
    <property type="entry name" value="POTASSIUM TRANSPORT PROTEIN DDB_G0292412-RELATED"/>
    <property type="match status" value="1"/>
</dbReference>
<organism evidence="12 13">
    <name type="scientific">Coprinellus micaceus</name>
    <name type="common">Glistening ink-cap mushroom</name>
    <name type="synonym">Coprinus micaceus</name>
    <dbReference type="NCBI Taxonomy" id="71717"/>
    <lineage>
        <taxon>Eukaryota</taxon>
        <taxon>Fungi</taxon>
        <taxon>Dikarya</taxon>
        <taxon>Basidiomycota</taxon>
        <taxon>Agaricomycotina</taxon>
        <taxon>Agaricomycetes</taxon>
        <taxon>Agaricomycetidae</taxon>
        <taxon>Agaricales</taxon>
        <taxon>Agaricineae</taxon>
        <taxon>Psathyrellaceae</taxon>
        <taxon>Coprinellus</taxon>
    </lineage>
</organism>
<comment type="subcellular location">
    <subcellularLocation>
        <location evidence="1">Membrane</location>
        <topology evidence="1">Multi-pass membrane protein</topology>
    </subcellularLocation>
</comment>
<evidence type="ECO:0000256" key="11">
    <source>
        <dbReference type="SAM" id="MobiDB-lite"/>
    </source>
</evidence>
<dbReference type="Pfam" id="PF02386">
    <property type="entry name" value="TrkH"/>
    <property type="match status" value="1"/>
</dbReference>
<dbReference type="InterPro" id="IPR004773">
    <property type="entry name" value="K/Na_transp_Trk1/HKT1"/>
</dbReference>
<evidence type="ECO:0000256" key="8">
    <source>
        <dbReference type="ARBA" id="ARBA00023065"/>
    </source>
</evidence>